<feature type="compositionally biased region" description="Polar residues" evidence="1">
    <location>
        <begin position="35"/>
        <end position="52"/>
    </location>
</feature>
<evidence type="ECO:0000256" key="1">
    <source>
        <dbReference type="SAM" id="MobiDB-lite"/>
    </source>
</evidence>
<reference evidence="3" key="1">
    <citation type="journal article" date="2013" name="Ind. Biotechnol.">
        <title>Comparative genomics analysis of Trichoderma reesei strains.</title>
        <authorList>
            <person name="Koike H."/>
            <person name="Aerts A."/>
            <person name="LaButti K."/>
            <person name="Grigoriev I.V."/>
            <person name="Baker S.E."/>
        </authorList>
    </citation>
    <scope>NUCLEOTIDE SEQUENCE [LARGE SCALE GENOMIC DNA]</scope>
    <source>
        <strain evidence="3">ATCC 56765 / BCRC 32924 / NRRL 11460 / Rut C-30</strain>
    </source>
</reference>
<feature type="compositionally biased region" description="Basic and acidic residues" evidence="1">
    <location>
        <begin position="25"/>
        <end position="34"/>
    </location>
</feature>
<dbReference type="AlphaFoldDB" id="A0A024SF39"/>
<evidence type="ECO:0000313" key="3">
    <source>
        <dbReference type="Proteomes" id="UP000024376"/>
    </source>
</evidence>
<organism evidence="2 3">
    <name type="scientific">Hypocrea jecorina (strain ATCC 56765 / BCRC 32924 / NRRL 11460 / Rut C-30)</name>
    <name type="common">Trichoderma reesei</name>
    <dbReference type="NCBI Taxonomy" id="1344414"/>
    <lineage>
        <taxon>Eukaryota</taxon>
        <taxon>Fungi</taxon>
        <taxon>Dikarya</taxon>
        <taxon>Ascomycota</taxon>
        <taxon>Pezizomycotina</taxon>
        <taxon>Sordariomycetes</taxon>
        <taxon>Hypocreomycetidae</taxon>
        <taxon>Hypocreales</taxon>
        <taxon>Hypocreaceae</taxon>
        <taxon>Trichoderma</taxon>
    </lineage>
</organism>
<protein>
    <submittedName>
        <fullName evidence="2">Uncharacterized protein</fullName>
    </submittedName>
</protein>
<evidence type="ECO:0000313" key="2">
    <source>
        <dbReference type="EMBL" id="ETS03960.1"/>
    </source>
</evidence>
<proteinExistence type="predicted"/>
<accession>A0A024SF39</accession>
<dbReference type="Proteomes" id="UP000024376">
    <property type="component" value="Unassembled WGS sequence"/>
</dbReference>
<feature type="region of interest" description="Disordered" evidence="1">
    <location>
        <begin position="18"/>
        <end position="52"/>
    </location>
</feature>
<sequence length="52" mass="5849">MIPCPLYPAPLIAVQQQNISSPDKPISRQQRESSLDLTSTYLPDNRDSAQYT</sequence>
<dbReference type="HOGENOM" id="CLU_3088978_0_0_1"/>
<dbReference type="EMBL" id="KI911142">
    <property type="protein sequence ID" value="ETS03960.1"/>
    <property type="molecule type" value="Genomic_DNA"/>
</dbReference>
<name>A0A024SF39_HYPJR</name>
<gene>
    <name evidence="2" type="ORF">M419DRAFT_122585</name>
</gene>
<dbReference type="KEGG" id="trr:M419DRAFT_122585"/>